<organism evidence="1">
    <name type="scientific">marine metagenome</name>
    <dbReference type="NCBI Taxonomy" id="408172"/>
    <lineage>
        <taxon>unclassified sequences</taxon>
        <taxon>metagenomes</taxon>
        <taxon>ecological metagenomes</taxon>
    </lineage>
</organism>
<dbReference type="AlphaFoldDB" id="A0A381YDN0"/>
<dbReference type="EMBL" id="UINC01017897">
    <property type="protein sequence ID" value="SVA74702.1"/>
    <property type="molecule type" value="Genomic_DNA"/>
</dbReference>
<gene>
    <name evidence="1" type="ORF">METZ01_LOCUS127556</name>
</gene>
<proteinExistence type="predicted"/>
<reference evidence="1" key="1">
    <citation type="submission" date="2018-05" db="EMBL/GenBank/DDBJ databases">
        <authorList>
            <person name="Lanie J.A."/>
            <person name="Ng W.-L."/>
            <person name="Kazmierczak K.M."/>
            <person name="Andrzejewski T.M."/>
            <person name="Davidsen T.M."/>
            <person name="Wayne K.J."/>
            <person name="Tettelin H."/>
            <person name="Glass J.I."/>
            <person name="Rusch D."/>
            <person name="Podicherti R."/>
            <person name="Tsui H.-C.T."/>
            <person name="Winkler M.E."/>
        </authorList>
    </citation>
    <scope>NUCLEOTIDE SEQUENCE</scope>
</reference>
<feature type="non-terminal residue" evidence="1">
    <location>
        <position position="48"/>
    </location>
</feature>
<accession>A0A381YDN0</accession>
<name>A0A381YDN0_9ZZZZ</name>
<sequence>MNKCLLSVLVSGLLALTVVAGPGAYAADGAKDPEERICIKIKDTGSHA</sequence>
<evidence type="ECO:0000313" key="1">
    <source>
        <dbReference type="EMBL" id="SVA74702.1"/>
    </source>
</evidence>
<protein>
    <submittedName>
        <fullName evidence="1">Uncharacterized protein</fullName>
    </submittedName>
</protein>